<evidence type="ECO:0000256" key="2">
    <source>
        <dbReference type="ARBA" id="ARBA00022670"/>
    </source>
</evidence>
<sequence length="677" mass="76531">MTVNAHLYQVDFSKFAPENLPQLFAEHAARVRARLAHINALENPTLDDFYGQENYEYNLAQELFWTPIDQLAATVATPEFLDAYNALSEARARLDLEVSMNKKLYTQLKALANAPEAVNYPAQIKRDLEVRLQRFKLEGAELSGVAATLFEEATVQLRTIQMQISQNHMHARQAWFKHVTDAQDLAGLSASSLELYAAAAQERGLEGYVITLSPPVVVDVLTNAANRALRQEVQAAVTTIASPEDPTDPAYDNSELVQQVYEVKSKMAELLGFKTYAEYSLATKMAKTPEQVLEFLTDLQQRAFAQGQEQFTLLKDYAYQKDGIEDFGLADLKYYTSLYSKEHFQVDDSLIQEFFPVSQVLSGLFTILNKLYGITCTKTDAKTYYPDVSFYQVYDRNGELIAGFYLDLYARPIKRAGAWMEVVHSREQTATDLKLPVAYITTNFAPPINGKESTLTFRDVETLFHEMGHGLHLMLTRTTVPTVGGINVEWDAVELPSQIHENWVREPEALRLISKHVVTGQTLSEELFARIADLVRFTYSGLFLLDQIEYSLFDMELYHTPLAQQANVHQVLTDVRARGSEKLYGKRTPWFANIFEHIFTSEYAAGYYSYLWAEVLAADAYAAYKETGDIFNQQVATAFVENILAKGGTRTAQENYVGFRGKEASVDALLRHYGLNN</sequence>
<dbReference type="InterPro" id="IPR001567">
    <property type="entry name" value="Pept_M3A_M3B_dom"/>
</dbReference>
<reference evidence="9 10" key="1">
    <citation type="submission" date="2017-08" db="EMBL/GenBank/DDBJ databases">
        <title>Reclassification of Bisgaard taxon 37 and 44.</title>
        <authorList>
            <person name="Christensen H."/>
        </authorList>
    </citation>
    <scope>NUCLEOTIDE SEQUENCE [LARGE SCALE GENOMIC DNA]</scope>
    <source>
        <strain evidence="9 10">111</strain>
    </source>
</reference>
<dbReference type="Pfam" id="PF01432">
    <property type="entry name" value="Peptidase_M3"/>
    <property type="match status" value="1"/>
</dbReference>
<dbReference type="InterPro" id="IPR045090">
    <property type="entry name" value="Pept_M3A_M3B"/>
</dbReference>
<evidence type="ECO:0000259" key="8">
    <source>
        <dbReference type="Pfam" id="PF01432"/>
    </source>
</evidence>
<keyword evidence="4 7" id="KW-0378">Hydrolase</keyword>
<accession>A0A3A1YS02</accession>
<feature type="domain" description="Peptidase M3A/M3B catalytic" evidence="8">
    <location>
        <begin position="221"/>
        <end position="675"/>
    </location>
</feature>
<dbReference type="Gene3D" id="3.40.390.10">
    <property type="entry name" value="Collagenase (Catalytic Domain)"/>
    <property type="match status" value="1"/>
</dbReference>
<evidence type="ECO:0000256" key="1">
    <source>
        <dbReference type="ARBA" id="ARBA00006040"/>
    </source>
</evidence>
<dbReference type="FunFam" id="3.40.390.10:FF:000009">
    <property type="entry name" value="Oligopeptidase A"/>
    <property type="match status" value="1"/>
</dbReference>
<keyword evidence="3 7" id="KW-0479">Metal-binding</keyword>
<comment type="similarity">
    <text evidence="1 7">Belongs to the peptidase M3 family.</text>
</comment>
<dbReference type="GO" id="GO:0004222">
    <property type="term" value="F:metalloendopeptidase activity"/>
    <property type="evidence" value="ECO:0007669"/>
    <property type="project" value="InterPro"/>
</dbReference>
<keyword evidence="5 7" id="KW-0862">Zinc</keyword>
<dbReference type="InterPro" id="IPR024079">
    <property type="entry name" value="MetalloPept_cat_dom_sf"/>
</dbReference>
<protein>
    <recommendedName>
        <fullName evidence="8">Peptidase M3A/M3B catalytic domain-containing protein</fullName>
    </recommendedName>
</protein>
<evidence type="ECO:0000313" key="10">
    <source>
        <dbReference type="Proteomes" id="UP000265916"/>
    </source>
</evidence>
<dbReference type="GO" id="GO:0006508">
    <property type="term" value="P:proteolysis"/>
    <property type="evidence" value="ECO:0007669"/>
    <property type="project" value="UniProtKB-KW"/>
</dbReference>
<dbReference type="RefSeq" id="WP_119530055.1">
    <property type="nucleotide sequence ID" value="NZ_JBHSSP010000022.1"/>
</dbReference>
<dbReference type="SUPFAM" id="SSF55486">
    <property type="entry name" value="Metalloproteases ('zincins'), catalytic domain"/>
    <property type="match status" value="1"/>
</dbReference>
<evidence type="ECO:0000256" key="4">
    <source>
        <dbReference type="ARBA" id="ARBA00022801"/>
    </source>
</evidence>
<comment type="cofactor">
    <cofactor evidence="7">
        <name>Zn(2+)</name>
        <dbReference type="ChEBI" id="CHEBI:29105"/>
    </cofactor>
    <text evidence="7">Binds 1 zinc ion.</text>
</comment>
<dbReference type="Gene3D" id="1.10.1370.40">
    <property type="match status" value="1"/>
</dbReference>
<evidence type="ECO:0000256" key="6">
    <source>
        <dbReference type="ARBA" id="ARBA00023049"/>
    </source>
</evidence>
<dbReference type="EMBL" id="NRJG01000010">
    <property type="protein sequence ID" value="RIY40435.1"/>
    <property type="molecule type" value="Genomic_DNA"/>
</dbReference>
<dbReference type="Gene3D" id="1.10.1370.10">
    <property type="entry name" value="Neurolysin, domain 3"/>
    <property type="match status" value="1"/>
</dbReference>
<dbReference type="InterPro" id="IPR034005">
    <property type="entry name" value="M3A_DCP"/>
</dbReference>
<evidence type="ECO:0000256" key="7">
    <source>
        <dbReference type="RuleBase" id="RU003435"/>
    </source>
</evidence>
<keyword evidence="2 7" id="KW-0645">Protease</keyword>
<name>A0A3A1YS02_9GAMM</name>
<comment type="caution">
    <text evidence="9">The sequence shown here is derived from an EMBL/GenBank/DDBJ whole genome shotgun (WGS) entry which is preliminary data.</text>
</comment>
<gene>
    <name evidence="9" type="ORF">CKF58_00605</name>
</gene>
<keyword evidence="10" id="KW-1185">Reference proteome</keyword>
<dbReference type="InterPro" id="IPR024077">
    <property type="entry name" value="Neurolysin/TOP_dom2"/>
</dbReference>
<dbReference type="OrthoDB" id="9773538at2"/>
<dbReference type="PANTHER" id="PTHR43660:SF1">
    <property type="entry name" value="DIPEPTIDYL CARBOXYPEPTIDASE"/>
    <property type="match status" value="1"/>
</dbReference>
<proteinExistence type="inferred from homology"/>
<dbReference type="CDD" id="cd06456">
    <property type="entry name" value="M3A_DCP"/>
    <property type="match status" value="1"/>
</dbReference>
<dbReference type="AlphaFoldDB" id="A0A3A1YS02"/>
<evidence type="ECO:0000256" key="3">
    <source>
        <dbReference type="ARBA" id="ARBA00022723"/>
    </source>
</evidence>
<dbReference type="GO" id="GO:0005829">
    <property type="term" value="C:cytosol"/>
    <property type="evidence" value="ECO:0007669"/>
    <property type="project" value="UniProtKB-ARBA"/>
</dbReference>
<dbReference type="PANTHER" id="PTHR43660">
    <property type="entry name" value="DIPEPTIDYL CARBOXYPEPTIDASE"/>
    <property type="match status" value="1"/>
</dbReference>
<evidence type="ECO:0000313" key="9">
    <source>
        <dbReference type="EMBL" id="RIY40435.1"/>
    </source>
</evidence>
<dbReference type="Proteomes" id="UP000265916">
    <property type="component" value="Unassembled WGS sequence"/>
</dbReference>
<organism evidence="9 10">
    <name type="scientific">Psittacicella hinzii</name>
    <dbReference type="NCBI Taxonomy" id="2028575"/>
    <lineage>
        <taxon>Bacteria</taxon>
        <taxon>Pseudomonadati</taxon>
        <taxon>Pseudomonadota</taxon>
        <taxon>Gammaproteobacteria</taxon>
        <taxon>Pasteurellales</taxon>
        <taxon>Psittacicellaceae</taxon>
        <taxon>Psittacicella</taxon>
    </lineage>
</organism>
<evidence type="ECO:0000256" key="5">
    <source>
        <dbReference type="ARBA" id="ARBA00022833"/>
    </source>
</evidence>
<dbReference type="GO" id="GO:0046872">
    <property type="term" value="F:metal ion binding"/>
    <property type="evidence" value="ECO:0007669"/>
    <property type="project" value="UniProtKB-UniRule"/>
</dbReference>
<keyword evidence="6 7" id="KW-0482">Metalloprotease</keyword>